<dbReference type="EMBL" id="SLXQ01000009">
    <property type="protein sequence ID" value="TCP49404.1"/>
    <property type="molecule type" value="Genomic_DNA"/>
</dbReference>
<name>A0A4R2QKU3_9PSEU</name>
<feature type="compositionally biased region" description="Low complexity" evidence="8">
    <location>
        <begin position="431"/>
        <end position="464"/>
    </location>
</feature>
<keyword evidence="11" id="KW-1185">Reference proteome</keyword>
<dbReference type="InterPro" id="IPR008271">
    <property type="entry name" value="Ser/Thr_kinase_AS"/>
</dbReference>
<sequence length="512" mass="53924">MSDEGRLVAGRYRLTQRIGAGAMGAVWTAQDELLGRTVAVKQLLLQPGLSEAESEDARQRCMREGRIAARLHHPNAITVFDVVTDDYGQPCLIMEYLPSTSLAQVLAEPRTLNPTDAASIGAQVAAALIDAHAVGIVHRDIKPGNVLLGDNGTVKITDFGISRATDDVTVTKTGMIAGTPAYLAPEVAIGQNPGPPSDVFSLGSTIYAAVEGEPPFGLSENTLSLLHTVAAGQIKPPRRSGPLASVLALLLAPRVEDRPDAQEAAELLAAVARGETPIGLPMQGGQTQAMDEPSGTRVAPVPFGIPGGGQQNSGYQNTAQGTSYYDEYPDDEYDQYGDQTRAYPAYDDEDPYDAEPTRAMAPSGASTRTAVAPDAADPDEGKGKSRWRKPLLVGGLALVALAAGGAFIFANTGGDETPGQQQPAPVNDSRQTTSVAPTTTTPTTVEEEAPPVTTEEQAPPTQEQQPPPEETQEPPPQQTQPTEQEPPPSTPPEDEVPTSDEPPPPDVTTQMR</sequence>
<dbReference type="PROSITE" id="PS00107">
    <property type="entry name" value="PROTEIN_KINASE_ATP"/>
    <property type="match status" value="1"/>
</dbReference>
<protein>
    <recommendedName>
        <fullName evidence="1">non-specific serine/threonine protein kinase</fullName>
        <ecNumber evidence="1">2.7.11.1</ecNumber>
    </recommendedName>
</protein>
<evidence type="ECO:0000313" key="11">
    <source>
        <dbReference type="Proteomes" id="UP000294911"/>
    </source>
</evidence>
<feature type="compositionally biased region" description="Pro residues" evidence="8">
    <location>
        <begin position="465"/>
        <end position="491"/>
    </location>
</feature>
<dbReference type="AlphaFoldDB" id="A0A4R2QKU3"/>
<dbReference type="Pfam" id="PF00069">
    <property type="entry name" value="Pkinase"/>
    <property type="match status" value="1"/>
</dbReference>
<feature type="domain" description="Protein kinase" evidence="9">
    <location>
        <begin position="12"/>
        <end position="271"/>
    </location>
</feature>
<dbReference type="PROSITE" id="PS50011">
    <property type="entry name" value="PROTEIN_KINASE_DOM"/>
    <property type="match status" value="1"/>
</dbReference>
<dbReference type="Gene3D" id="1.10.510.10">
    <property type="entry name" value="Transferase(Phosphotransferase) domain 1"/>
    <property type="match status" value="1"/>
</dbReference>
<evidence type="ECO:0000256" key="6">
    <source>
        <dbReference type="ARBA" id="ARBA00022840"/>
    </source>
</evidence>
<proteinExistence type="predicted"/>
<dbReference type="PANTHER" id="PTHR43289">
    <property type="entry name" value="MITOGEN-ACTIVATED PROTEIN KINASE KINASE KINASE 20-RELATED"/>
    <property type="match status" value="1"/>
</dbReference>
<evidence type="ECO:0000256" key="4">
    <source>
        <dbReference type="ARBA" id="ARBA00022741"/>
    </source>
</evidence>
<evidence type="ECO:0000256" key="1">
    <source>
        <dbReference type="ARBA" id="ARBA00012513"/>
    </source>
</evidence>
<dbReference type="InterPro" id="IPR011009">
    <property type="entry name" value="Kinase-like_dom_sf"/>
</dbReference>
<accession>A0A4R2QKU3</accession>
<dbReference type="GO" id="GO:0005524">
    <property type="term" value="F:ATP binding"/>
    <property type="evidence" value="ECO:0007669"/>
    <property type="project" value="UniProtKB-UniRule"/>
</dbReference>
<evidence type="ECO:0000259" key="9">
    <source>
        <dbReference type="PROSITE" id="PS50011"/>
    </source>
</evidence>
<dbReference type="OrthoDB" id="9762169at2"/>
<dbReference type="CDD" id="cd14014">
    <property type="entry name" value="STKc_PknB_like"/>
    <property type="match status" value="1"/>
</dbReference>
<feature type="region of interest" description="Disordered" evidence="8">
    <location>
        <begin position="342"/>
        <end position="386"/>
    </location>
</feature>
<dbReference type="InterPro" id="IPR000719">
    <property type="entry name" value="Prot_kinase_dom"/>
</dbReference>
<dbReference type="PROSITE" id="PS00108">
    <property type="entry name" value="PROTEIN_KINASE_ST"/>
    <property type="match status" value="1"/>
</dbReference>
<feature type="compositionally biased region" description="Polar residues" evidence="8">
    <location>
        <begin position="418"/>
        <end position="430"/>
    </location>
</feature>
<dbReference type="RefSeq" id="WP_132878684.1">
    <property type="nucleotide sequence ID" value="NZ_SLXQ01000009.1"/>
</dbReference>
<keyword evidence="2 10" id="KW-0723">Serine/threonine-protein kinase</keyword>
<dbReference type="InterPro" id="IPR017441">
    <property type="entry name" value="Protein_kinase_ATP_BS"/>
</dbReference>
<dbReference type="SMART" id="SM00220">
    <property type="entry name" value="S_TKc"/>
    <property type="match status" value="1"/>
</dbReference>
<dbReference type="EC" id="2.7.11.1" evidence="1"/>
<evidence type="ECO:0000313" key="10">
    <source>
        <dbReference type="EMBL" id="TCP49404.1"/>
    </source>
</evidence>
<comment type="caution">
    <text evidence="10">The sequence shown here is derived from an EMBL/GenBank/DDBJ whole genome shotgun (WGS) entry which is preliminary data.</text>
</comment>
<keyword evidence="4 7" id="KW-0547">Nucleotide-binding</keyword>
<organism evidence="10 11">
    <name type="scientific">Tamaricihabitans halophyticus</name>
    <dbReference type="NCBI Taxonomy" id="1262583"/>
    <lineage>
        <taxon>Bacteria</taxon>
        <taxon>Bacillati</taxon>
        <taxon>Actinomycetota</taxon>
        <taxon>Actinomycetes</taxon>
        <taxon>Pseudonocardiales</taxon>
        <taxon>Pseudonocardiaceae</taxon>
        <taxon>Tamaricihabitans</taxon>
    </lineage>
</organism>
<keyword evidence="6 7" id="KW-0067">ATP-binding</keyword>
<dbReference type="Proteomes" id="UP000294911">
    <property type="component" value="Unassembled WGS sequence"/>
</dbReference>
<reference evidence="10 11" key="1">
    <citation type="submission" date="2019-03" db="EMBL/GenBank/DDBJ databases">
        <title>Genomic Encyclopedia of Type Strains, Phase IV (KMG-IV): sequencing the most valuable type-strain genomes for metagenomic binning, comparative biology and taxonomic classification.</title>
        <authorList>
            <person name="Goeker M."/>
        </authorList>
    </citation>
    <scope>NUCLEOTIDE SEQUENCE [LARGE SCALE GENOMIC DNA]</scope>
    <source>
        <strain evidence="10 11">DSM 45765</strain>
    </source>
</reference>
<dbReference type="PANTHER" id="PTHR43289:SF6">
    <property type="entry name" value="SERINE_THREONINE-PROTEIN KINASE NEKL-3"/>
    <property type="match status" value="1"/>
</dbReference>
<keyword evidence="5 10" id="KW-0418">Kinase</keyword>
<evidence type="ECO:0000256" key="5">
    <source>
        <dbReference type="ARBA" id="ARBA00022777"/>
    </source>
</evidence>
<evidence type="ECO:0000256" key="2">
    <source>
        <dbReference type="ARBA" id="ARBA00022527"/>
    </source>
</evidence>
<evidence type="ECO:0000256" key="3">
    <source>
        <dbReference type="ARBA" id="ARBA00022679"/>
    </source>
</evidence>
<dbReference type="SUPFAM" id="SSF56112">
    <property type="entry name" value="Protein kinase-like (PK-like)"/>
    <property type="match status" value="1"/>
</dbReference>
<gene>
    <name evidence="10" type="ORF">EV191_109226</name>
</gene>
<keyword evidence="3" id="KW-0808">Transferase</keyword>
<feature type="region of interest" description="Disordered" evidence="8">
    <location>
        <begin position="413"/>
        <end position="512"/>
    </location>
</feature>
<evidence type="ECO:0000256" key="7">
    <source>
        <dbReference type="PROSITE-ProRule" id="PRU10141"/>
    </source>
</evidence>
<dbReference type="Gene3D" id="3.30.200.20">
    <property type="entry name" value="Phosphorylase Kinase, domain 1"/>
    <property type="match status" value="1"/>
</dbReference>
<dbReference type="GO" id="GO:0004674">
    <property type="term" value="F:protein serine/threonine kinase activity"/>
    <property type="evidence" value="ECO:0007669"/>
    <property type="project" value="UniProtKB-KW"/>
</dbReference>
<evidence type="ECO:0000256" key="8">
    <source>
        <dbReference type="SAM" id="MobiDB-lite"/>
    </source>
</evidence>
<feature type="binding site" evidence="7">
    <location>
        <position position="41"/>
    </location>
    <ligand>
        <name>ATP</name>
        <dbReference type="ChEBI" id="CHEBI:30616"/>
    </ligand>
</feature>